<name>K5WRL3_AGABU</name>
<evidence type="ECO:0000313" key="3">
    <source>
        <dbReference type="Proteomes" id="UP000008493"/>
    </source>
</evidence>
<keyword evidence="3" id="KW-1185">Reference proteome</keyword>
<reference evidence="3" key="1">
    <citation type="journal article" date="2012" name="Proc. Natl. Acad. Sci. U.S.A.">
        <title>Genome sequence of the button mushroom Agaricus bisporus reveals mechanisms governing adaptation to a humic-rich ecological niche.</title>
        <authorList>
            <person name="Morin E."/>
            <person name="Kohler A."/>
            <person name="Baker A.R."/>
            <person name="Foulongne-Oriol M."/>
            <person name="Lombard V."/>
            <person name="Nagy L.G."/>
            <person name="Ohm R.A."/>
            <person name="Patyshakuliyeva A."/>
            <person name="Brun A."/>
            <person name="Aerts A.L."/>
            <person name="Bailey A.M."/>
            <person name="Billette C."/>
            <person name="Coutinho P.M."/>
            <person name="Deakin G."/>
            <person name="Doddapaneni H."/>
            <person name="Floudas D."/>
            <person name="Grimwood J."/>
            <person name="Hilden K."/>
            <person name="Kuees U."/>
            <person name="LaButti K.M."/>
            <person name="Lapidus A."/>
            <person name="Lindquist E.A."/>
            <person name="Lucas S.M."/>
            <person name="Murat C."/>
            <person name="Riley R.W."/>
            <person name="Salamov A.A."/>
            <person name="Schmutz J."/>
            <person name="Subramanian V."/>
            <person name="Woesten H.A.B."/>
            <person name="Xu J."/>
            <person name="Eastwood D.C."/>
            <person name="Foster G.D."/>
            <person name="Sonnenberg A.S."/>
            <person name="Cullen D."/>
            <person name="de Vries R.P."/>
            <person name="Lundell T."/>
            <person name="Hibbett D.S."/>
            <person name="Henrissat B."/>
            <person name="Burton K.S."/>
            <person name="Kerrigan R.W."/>
            <person name="Challen M.P."/>
            <person name="Grigoriev I.V."/>
            <person name="Martin F."/>
        </authorList>
    </citation>
    <scope>NUCLEOTIDE SEQUENCE [LARGE SCALE GENOMIC DNA]</scope>
    <source>
        <strain evidence="3">JB137-S8 / ATCC MYA-4627 / FGSC 10392</strain>
    </source>
</reference>
<organism evidence="2 3">
    <name type="scientific">Agaricus bisporus var. burnettii (strain JB137-S8 / ATCC MYA-4627 / FGSC 10392)</name>
    <name type="common">White button mushroom</name>
    <dbReference type="NCBI Taxonomy" id="597362"/>
    <lineage>
        <taxon>Eukaryota</taxon>
        <taxon>Fungi</taxon>
        <taxon>Dikarya</taxon>
        <taxon>Basidiomycota</taxon>
        <taxon>Agaricomycotina</taxon>
        <taxon>Agaricomycetes</taxon>
        <taxon>Agaricomycetidae</taxon>
        <taxon>Agaricales</taxon>
        <taxon>Agaricineae</taxon>
        <taxon>Agaricaceae</taxon>
        <taxon>Agaricus</taxon>
    </lineage>
</organism>
<dbReference type="GeneID" id="18824500"/>
<dbReference type="RefSeq" id="XP_007331390.1">
    <property type="nucleotide sequence ID" value="XM_007331328.1"/>
</dbReference>
<feature type="compositionally biased region" description="Basic and acidic residues" evidence="1">
    <location>
        <begin position="373"/>
        <end position="387"/>
    </location>
</feature>
<dbReference type="HOGENOM" id="CLU_647165_0_0_1"/>
<dbReference type="EMBL" id="JH971393">
    <property type="protein sequence ID" value="EKM78031.1"/>
    <property type="molecule type" value="Genomic_DNA"/>
</dbReference>
<evidence type="ECO:0000256" key="1">
    <source>
        <dbReference type="SAM" id="MobiDB-lite"/>
    </source>
</evidence>
<protein>
    <submittedName>
        <fullName evidence="2">Uncharacterized protein</fullName>
    </submittedName>
</protein>
<feature type="region of interest" description="Disordered" evidence="1">
    <location>
        <begin position="1"/>
        <end position="40"/>
    </location>
</feature>
<dbReference type="KEGG" id="abp:AGABI1DRAFT114870"/>
<accession>K5WRL3</accession>
<feature type="compositionally biased region" description="Basic and acidic residues" evidence="1">
    <location>
        <begin position="13"/>
        <end position="22"/>
    </location>
</feature>
<dbReference type="AlphaFoldDB" id="K5WRL3"/>
<feature type="compositionally biased region" description="Polar residues" evidence="1">
    <location>
        <begin position="390"/>
        <end position="400"/>
    </location>
</feature>
<sequence>MEAPISSAPKLKGMLDRSEPPHSPRRAPRRMSGNRSSLRAERYRRAEAQLTQSLRRCGNEPSIFDLQIRTLRQATSSLAQFAEESGHRAKELTSLTADRTAVADIDPECYRSMLSQRWKAERQHHSISQHVDVLQQTITSLVTVSSSARDVLSQGGNDINHVSGPDDKVRTNLVSFLSCPQRVTPIHRRRPRSRFLKAHLRPLNLGSLTACTTPTMALLRDTIPTCPPEVESSSDSSVDTGVRTPLATESLVEPRQLELQIKCGEEVGTAVILTQPLPPPIPLDPSNVKVELPAYVHELLSDFDTQTQGQAASATPIFDPERPIDPVMKSGFWPFKARPKDQEHVKSYSQGAIRSRSSLMRLSELLPAPEMLSLRRKDNTREDRPGEEVISNSRSSFSTRATRKTNSKASRRFSFAKFQFGQRT</sequence>
<dbReference type="InParanoid" id="K5WRL3"/>
<feature type="region of interest" description="Disordered" evidence="1">
    <location>
        <begin position="373"/>
        <end position="409"/>
    </location>
</feature>
<dbReference type="Proteomes" id="UP000008493">
    <property type="component" value="Unassembled WGS sequence"/>
</dbReference>
<gene>
    <name evidence="2" type="ORF">AGABI1DRAFT_114870</name>
</gene>
<proteinExistence type="predicted"/>
<dbReference type="OrthoDB" id="3254613at2759"/>
<evidence type="ECO:0000313" key="2">
    <source>
        <dbReference type="EMBL" id="EKM78031.1"/>
    </source>
</evidence>
<dbReference type="OMA" id="DRSEPPH"/>